<evidence type="ECO:0000256" key="3">
    <source>
        <dbReference type="ARBA" id="ARBA00023163"/>
    </source>
</evidence>
<dbReference type="InterPro" id="IPR018060">
    <property type="entry name" value="HTH_AraC"/>
</dbReference>
<feature type="domain" description="HTH araC/xylS-type" evidence="4">
    <location>
        <begin position="195"/>
        <end position="293"/>
    </location>
</feature>
<dbReference type="InterPro" id="IPR009057">
    <property type="entry name" value="Homeodomain-like_sf"/>
</dbReference>
<proteinExistence type="predicted"/>
<organism evidence="5 6">
    <name type="scientific">Sphingobacterium oryzagri</name>
    <dbReference type="NCBI Taxonomy" id="3025669"/>
    <lineage>
        <taxon>Bacteria</taxon>
        <taxon>Pseudomonadati</taxon>
        <taxon>Bacteroidota</taxon>
        <taxon>Sphingobacteriia</taxon>
        <taxon>Sphingobacteriales</taxon>
        <taxon>Sphingobacteriaceae</taxon>
        <taxon>Sphingobacterium</taxon>
    </lineage>
</organism>
<dbReference type="Gene3D" id="1.10.10.60">
    <property type="entry name" value="Homeodomain-like"/>
    <property type="match status" value="1"/>
</dbReference>
<evidence type="ECO:0000313" key="6">
    <source>
        <dbReference type="Proteomes" id="UP001221558"/>
    </source>
</evidence>
<protein>
    <submittedName>
        <fullName evidence="5">Helix-turn-helix domain-containing protein</fullName>
    </submittedName>
</protein>
<dbReference type="SUPFAM" id="SSF46689">
    <property type="entry name" value="Homeodomain-like"/>
    <property type="match status" value="1"/>
</dbReference>
<dbReference type="PANTHER" id="PTHR43280">
    <property type="entry name" value="ARAC-FAMILY TRANSCRIPTIONAL REGULATOR"/>
    <property type="match status" value="1"/>
</dbReference>
<dbReference type="PANTHER" id="PTHR43280:SF32">
    <property type="entry name" value="TRANSCRIPTIONAL REGULATORY PROTEIN"/>
    <property type="match status" value="1"/>
</dbReference>
<accession>A0ABY7WL94</accession>
<keyword evidence="3" id="KW-0804">Transcription</keyword>
<evidence type="ECO:0000259" key="4">
    <source>
        <dbReference type="PROSITE" id="PS01124"/>
    </source>
</evidence>
<keyword evidence="6" id="KW-1185">Reference proteome</keyword>
<name>A0ABY7WL94_9SPHI</name>
<reference evidence="5 6" key="1">
    <citation type="submission" date="2023-02" db="EMBL/GenBank/DDBJ databases">
        <title>Genome sequence of Sphingobacterium sp. KACC 22765.</title>
        <authorList>
            <person name="Kim S."/>
            <person name="Heo J."/>
            <person name="Kwon S.-W."/>
        </authorList>
    </citation>
    <scope>NUCLEOTIDE SEQUENCE [LARGE SCALE GENOMIC DNA]</scope>
    <source>
        <strain evidence="5 6">KACC 22765</strain>
    </source>
</reference>
<evidence type="ECO:0000256" key="2">
    <source>
        <dbReference type="ARBA" id="ARBA00023125"/>
    </source>
</evidence>
<evidence type="ECO:0000313" key="5">
    <source>
        <dbReference type="EMBL" id="WDF69178.1"/>
    </source>
</evidence>
<gene>
    <name evidence="5" type="ORF">PQ465_02065</name>
</gene>
<dbReference type="EMBL" id="CP117880">
    <property type="protein sequence ID" value="WDF69178.1"/>
    <property type="molecule type" value="Genomic_DNA"/>
</dbReference>
<keyword evidence="2" id="KW-0238">DNA-binding</keyword>
<dbReference type="RefSeq" id="WP_274267905.1">
    <property type="nucleotide sequence ID" value="NZ_CP117880.1"/>
</dbReference>
<dbReference type="PROSITE" id="PS01124">
    <property type="entry name" value="HTH_ARAC_FAMILY_2"/>
    <property type="match status" value="1"/>
</dbReference>
<dbReference type="SMART" id="SM00342">
    <property type="entry name" value="HTH_ARAC"/>
    <property type="match status" value="1"/>
</dbReference>
<dbReference type="Pfam" id="PF12833">
    <property type="entry name" value="HTH_18"/>
    <property type="match status" value="1"/>
</dbReference>
<dbReference type="Proteomes" id="UP001221558">
    <property type="component" value="Chromosome"/>
</dbReference>
<evidence type="ECO:0000256" key="1">
    <source>
        <dbReference type="ARBA" id="ARBA00023015"/>
    </source>
</evidence>
<keyword evidence="1" id="KW-0805">Transcription regulation</keyword>
<sequence length="295" mass="34571">MEIENLEIQQISQFYGYDMSPQGIMILQGNYANTAHIHRRPFKSAHFSLLFCLTGRLSLKVNIVDCEISENQLLIIPPTAIREISLQEDVTFIALFFTPEYLFQTGFYKKHFEIFSFFKEDYQPYLYPETQGAINLRDILQLLARKPVTASADNVSREIAELLFQTLLLELSLVNRQTVSHSIKQKRSAKVDLAVRFLQILPLYYLEERELKFYADKLFVHTKYLSQTVKSATGKTPRQYIVEMIIMEAKTLLDNPKLSIGQISDYLRFSDQFHFSHFFTREVGINPMRYRSQEY</sequence>